<evidence type="ECO:0000256" key="5">
    <source>
        <dbReference type="SAM" id="Phobius"/>
    </source>
</evidence>
<protein>
    <submittedName>
        <fullName evidence="6">Isoprenylcysteine carboxylmethyltransferase family protein</fullName>
    </submittedName>
</protein>
<dbReference type="InterPro" id="IPR007318">
    <property type="entry name" value="Phopholipid_MeTrfase"/>
</dbReference>
<keyword evidence="6" id="KW-0808">Transferase</keyword>
<name>A0A2A6LWY0_RHIFR</name>
<evidence type="ECO:0000256" key="1">
    <source>
        <dbReference type="ARBA" id="ARBA00004127"/>
    </source>
</evidence>
<comment type="caution">
    <text evidence="6">The sequence shown here is derived from an EMBL/GenBank/DDBJ whole genome shotgun (WGS) entry which is preliminary data.</text>
</comment>
<keyword evidence="2 5" id="KW-0812">Transmembrane</keyword>
<evidence type="ECO:0000313" key="7">
    <source>
        <dbReference type="Proteomes" id="UP000220353"/>
    </source>
</evidence>
<feature type="transmembrane region" description="Helical" evidence="5">
    <location>
        <begin position="38"/>
        <end position="60"/>
    </location>
</feature>
<feature type="transmembrane region" description="Helical" evidence="5">
    <location>
        <begin position="95"/>
        <end position="111"/>
    </location>
</feature>
<dbReference type="Gene3D" id="1.20.120.1630">
    <property type="match status" value="1"/>
</dbReference>
<dbReference type="RefSeq" id="WP_037430912.1">
    <property type="nucleotide sequence ID" value="NZ_CP187422.1"/>
</dbReference>
<evidence type="ECO:0000256" key="2">
    <source>
        <dbReference type="ARBA" id="ARBA00022692"/>
    </source>
</evidence>
<dbReference type="PROSITE" id="PS50244">
    <property type="entry name" value="S5A_REDUCTASE"/>
    <property type="match status" value="1"/>
</dbReference>
<gene>
    <name evidence="6" type="ORF">CO661_15275</name>
</gene>
<sequence>MRKPVAILGSAVFFVVVPCAIAGLVPWWITRWQFRDPFLGTWVTQAVGVILIVAGLPGLVDSIRRFAVEGFGTPAPVAPTQILVVTGFYRHVRNPMYLSVLAIILGQGLLFGDWRLVAYGAAFWTICHLFVIAYEEPTLHHAFSAEYEAYQRNVPRWLPRLTPWRKG</sequence>
<reference evidence="6 7" key="1">
    <citation type="submission" date="2017-09" db="EMBL/GenBank/DDBJ databases">
        <title>Comparative genomics of rhizobia isolated from Phaseolus vulgaris in China.</title>
        <authorList>
            <person name="Tong W."/>
        </authorList>
    </citation>
    <scope>NUCLEOTIDE SEQUENCE [LARGE SCALE GENOMIC DNA]</scope>
    <source>
        <strain evidence="6 7">PCH1</strain>
    </source>
</reference>
<evidence type="ECO:0000313" key="6">
    <source>
        <dbReference type="EMBL" id="PDT47133.1"/>
    </source>
</evidence>
<dbReference type="GO" id="GO:0008168">
    <property type="term" value="F:methyltransferase activity"/>
    <property type="evidence" value="ECO:0007669"/>
    <property type="project" value="UniProtKB-KW"/>
</dbReference>
<keyword evidence="4 5" id="KW-0472">Membrane</keyword>
<dbReference type="EMBL" id="NWTC01000010">
    <property type="protein sequence ID" value="PDT47133.1"/>
    <property type="molecule type" value="Genomic_DNA"/>
</dbReference>
<comment type="subcellular location">
    <subcellularLocation>
        <location evidence="1">Endomembrane system</location>
        <topology evidence="1">Multi-pass membrane protein</topology>
    </subcellularLocation>
</comment>
<dbReference type="AlphaFoldDB" id="A0A2A6LWY0"/>
<proteinExistence type="predicted"/>
<keyword evidence="6" id="KW-0489">Methyltransferase</keyword>
<evidence type="ECO:0000256" key="4">
    <source>
        <dbReference type="ARBA" id="ARBA00023136"/>
    </source>
</evidence>
<organism evidence="6 7">
    <name type="scientific">Rhizobium fredii</name>
    <name type="common">Sinorhizobium fredii</name>
    <dbReference type="NCBI Taxonomy" id="380"/>
    <lineage>
        <taxon>Bacteria</taxon>
        <taxon>Pseudomonadati</taxon>
        <taxon>Pseudomonadota</taxon>
        <taxon>Alphaproteobacteria</taxon>
        <taxon>Hyphomicrobiales</taxon>
        <taxon>Rhizobiaceae</taxon>
        <taxon>Sinorhizobium/Ensifer group</taxon>
        <taxon>Sinorhizobium</taxon>
    </lineage>
</organism>
<evidence type="ECO:0000256" key="3">
    <source>
        <dbReference type="ARBA" id="ARBA00022989"/>
    </source>
</evidence>
<dbReference type="Proteomes" id="UP000220353">
    <property type="component" value="Unassembled WGS sequence"/>
</dbReference>
<accession>A0A2A6LWY0</accession>
<dbReference type="Pfam" id="PF04191">
    <property type="entry name" value="PEMT"/>
    <property type="match status" value="1"/>
</dbReference>
<dbReference type="GO" id="GO:0012505">
    <property type="term" value="C:endomembrane system"/>
    <property type="evidence" value="ECO:0007669"/>
    <property type="project" value="UniProtKB-SubCell"/>
</dbReference>
<keyword evidence="3 5" id="KW-1133">Transmembrane helix</keyword>
<dbReference type="GO" id="GO:0032259">
    <property type="term" value="P:methylation"/>
    <property type="evidence" value="ECO:0007669"/>
    <property type="project" value="UniProtKB-KW"/>
</dbReference>